<sequence length="108" mass="12512">MHFRASRLDDSWKAIRRAAQERQLKNDAPHLLSRWGYALLEERMKKARADASGLESADLVDPPPRYELWKAARTRSDGQMTSQSARVIAERIVSQIIHTIYQFEVIYA</sequence>
<protein>
    <submittedName>
        <fullName evidence="1">Uncharacterized protein</fullName>
    </submittedName>
</protein>
<dbReference type="Proteomes" id="UP001603857">
    <property type="component" value="Unassembled WGS sequence"/>
</dbReference>
<dbReference type="AlphaFoldDB" id="A0ABD1LQE6"/>
<proteinExistence type="predicted"/>
<comment type="caution">
    <text evidence="1">The sequence shown here is derived from an EMBL/GenBank/DDBJ whole genome shotgun (WGS) entry which is preliminary data.</text>
</comment>
<organism evidence="1 2">
    <name type="scientific">Flemingia macrophylla</name>
    <dbReference type="NCBI Taxonomy" id="520843"/>
    <lineage>
        <taxon>Eukaryota</taxon>
        <taxon>Viridiplantae</taxon>
        <taxon>Streptophyta</taxon>
        <taxon>Embryophyta</taxon>
        <taxon>Tracheophyta</taxon>
        <taxon>Spermatophyta</taxon>
        <taxon>Magnoliopsida</taxon>
        <taxon>eudicotyledons</taxon>
        <taxon>Gunneridae</taxon>
        <taxon>Pentapetalae</taxon>
        <taxon>rosids</taxon>
        <taxon>fabids</taxon>
        <taxon>Fabales</taxon>
        <taxon>Fabaceae</taxon>
        <taxon>Papilionoideae</taxon>
        <taxon>50 kb inversion clade</taxon>
        <taxon>NPAAA clade</taxon>
        <taxon>indigoferoid/millettioid clade</taxon>
        <taxon>Phaseoleae</taxon>
        <taxon>Flemingia</taxon>
    </lineage>
</organism>
<dbReference type="EMBL" id="JBGMDY010000008">
    <property type="protein sequence ID" value="KAL2325753.1"/>
    <property type="molecule type" value="Genomic_DNA"/>
</dbReference>
<reference evidence="1 2" key="1">
    <citation type="submission" date="2024-08" db="EMBL/GenBank/DDBJ databases">
        <title>Insights into the chromosomal genome structure of Flemingia macrophylla.</title>
        <authorList>
            <person name="Ding Y."/>
            <person name="Zhao Y."/>
            <person name="Bi W."/>
            <person name="Wu M."/>
            <person name="Zhao G."/>
            <person name="Gong Y."/>
            <person name="Li W."/>
            <person name="Zhang P."/>
        </authorList>
    </citation>
    <scope>NUCLEOTIDE SEQUENCE [LARGE SCALE GENOMIC DNA]</scope>
    <source>
        <strain evidence="1">DYQJB</strain>
        <tissue evidence="1">Leaf</tissue>
    </source>
</reference>
<name>A0ABD1LQE6_9FABA</name>
<evidence type="ECO:0000313" key="1">
    <source>
        <dbReference type="EMBL" id="KAL2325753.1"/>
    </source>
</evidence>
<evidence type="ECO:0000313" key="2">
    <source>
        <dbReference type="Proteomes" id="UP001603857"/>
    </source>
</evidence>
<keyword evidence="2" id="KW-1185">Reference proteome</keyword>
<gene>
    <name evidence="1" type="ORF">Fmac_024811</name>
</gene>
<accession>A0ABD1LQE6</accession>